<dbReference type="PANTHER" id="PTHR38790:SF4">
    <property type="entry name" value="2EXR DOMAIN-CONTAINING PROTEIN"/>
    <property type="match status" value="1"/>
</dbReference>
<dbReference type="Pfam" id="PF24864">
    <property type="entry name" value="DUF7730"/>
    <property type="match status" value="1"/>
</dbReference>
<feature type="domain" description="DUF7730" evidence="1">
    <location>
        <begin position="94"/>
        <end position="226"/>
    </location>
</feature>
<dbReference type="Proteomes" id="UP000006753">
    <property type="component" value="Unassembled WGS sequence"/>
</dbReference>
<dbReference type="HOGENOM" id="CLU_819102_0_0_1"/>
<reference evidence="2 3" key="1">
    <citation type="journal article" date="2012" name="BMC Genomics">
        <title>Sequencing the genome of Marssonina brunnea reveals fungus-poplar co-evolution.</title>
        <authorList>
            <person name="Zhu S."/>
            <person name="Cao Y.-Z."/>
            <person name="Jiang C."/>
            <person name="Tan B.-Y."/>
            <person name="Wang Z."/>
            <person name="Feng S."/>
            <person name="Zhang L."/>
            <person name="Su X.-H."/>
            <person name="Brejova B."/>
            <person name="Vinar T."/>
            <person name="Xu M."/>
            <person name="Wang M.-X."/>
            <person name="Zhang S.-G."/>
            <person name="Huang M.-R."/>
            <person name="Wu R."/>
            <person name="Zhou Y."/>
        </authorList>
    </citation>
    <scope>NUCLEOTIDE SEQUENCE [LARGE SCALE GENOMIC DNA]</scope>
    <source>
        <strain evidence="2 3">MB_m1</strain>
    </source>
</reference>
<dbReference type="EMBL" id="JH921434">
    <property type="protein sequence ID" value="EKD17876.1"/>
    <property type="molecule type" value="Genomic_DNA"/>
</dbReference>
<dbReference type="InterPro" id="IPR056632">
    <property type="entry name" value="DUF7730"/>
</dbReference>
<evidence type="ECO:0000313" key="2">
    <source>
        <dbReference type="EMBL" id="EKD17876.1"/>
    </source>
</evidence>
<dbReference type="InParanoid" id="K1WXW0"/>
<accession>K1WXW0</accession>
<dbReference type="KEGG" id="mbe:MBM_03648"/>
<organism evidence="2 3">
    <name type="scientific">Marssonina brunnea f. sp. multigermtubi (strain MB_m1)</name>
    <name type="common">Marssonina leaf spot fungus</name>
    <dbReference type="NCBI Taxonomy" id="1072389"/>
    <lineage>
        <taxon>Eukaryota</taxon>
        <taxon>Fungi</taxon>
        <taxon>Dikarya</taxon>
        <taxon>Ascomycota</taxon>
        <taxon>Pezizomycotina</taxon>
        <taxon>Leotiomycetes</taxon>
        <taxon>Helotiales</taxon>
        <taxon>Drepanopezizaceae</taxon>
        <taxon>Drepanopeziza</taxon>
    </lineage>
</organism>
<gene>
    <name evidence="2" type="ORF">MBM_03648</name>
</gene>
<evidence type="ECO:0000259" key="1">
    <source>
        <dbReference type="Pfam" id="PF24864"/>
    </source>
</evidence>
<sequence>MRKKACLTDVVVVQRGLRPASLSPVLPNIKKRKRRPLLNLPNKGYFSKRRPAFDAFEVKQQVSDNEGNTLKKIRVVSPETGIHSKAWALQIAEQTAPLLRIPIELRQRIFEIVLSDYDLTLTPHKCGKRFLNIAGRTRYTCRSRHDSIDVEDPNYFRPNSVVDLYIYLSMLCRQTYVEIVGGAWLYQIGAFNFNSPTLMYNYINRINPFHASNISAIHLRVRLTRNAPNIPRKIITTLASLQPSLRDLSFEVYVEADLCYELKLPNYQYKFLEHHEFLPKEDICVKLESSKNWELLQNLRSFEMAFCGSYRLLIDSHSPRLIAVREEIKKVVTRAAGVN</sequence>
<dbReference type="GeneID" id="18759583"/>
<dbReference type="OrthoDB" id="5413827at2759"/>
<dbReference type="PANTHER" id="PTHR38790">
    <property type="entry name" value="2EXR DOMAIN-CONTAINING PROTEIN-RELATED"/>
    <property type="match status" value="1"/>
</dbReference>
<name>K1WXW0_MARBU</name>
<dbReference type="AlphaFoldDB" id="K1WXW0"/>
<protein>
    <recommendedName>
        <fullName evidence="1">DUF7730 domain-containing protein</fullName>
    </recommendedName>
</protein>
<keyword evidence="3" id="KW-1185">Reference proteome</keyword>
<dbReference type="RefSeq" id="XP_007291537.1">
    <property type="nucleotide sequence ID" value="XM_007291475.1"/>
</dbReference>
<evidence type="ECO:0000313" key="3">
    <source>
        <dbReference type="Proteomes" id="UP000006753"/>
    </source>
</evidence>
<proteinExistence type="predicted"/>